<name>A0ABW9TJM4_AGRVI</name>
<gene>
    <name evidence="1" type="ORF">BBL17_014435</name>
</gene>
<comment type="caution">
    <text evidence="1">The sequence shown here is derived from an EMBL/GenBank/DDBJ whole genome shotgun (WGS) entry which is preliminary data.</text>
</comment>
<evidence type="ECO:0000313" key="2">
    <source>
        <dbReference type="Proteomes" id="UP000179454"/>
    </source>
</evidence>
<dbReference type="Proteomes" id="UP000179454">
    <property type="component" value="Unassembled WGS sequence"/>
</dbReference>
<dbReference type="EMBL" id="MBFE02000009">
    <property type="protein sequence ID" value="MUO42984.1"/>
    <property type="molecule type" value="Genomic_DNA"/>
</dbReference>
<evidence type="ECO:0000313" key="1">
    <source>
        <dbReference type="EMBL" id="MUO42984.1"/>
    </source>
</evidence>
<sequence length="75" mass="8272">MRNKLLVSAWINAGQEEKLFGARARRIAPQREHGGKQPRVAILKNAFYLWSQGATISSSKLQVLGYFVPSVAAGM</sequence>
<protein>
    <submittedName>
        <fullName evidence="1">Uncharacterized protein</fullName>
    </submittedName>
</protein>
<accession>A0ABW9TJM4</accession>
<reference evidence="1" key="1">
    <citation type="submission" date="2019-11" db="EMBL/GenBank/DDBJ databases">
        <title>Whole-genome sequencing of Allorhizobium vitis.</title>
        <authorList>
            <person name="Gan H.M."/>
            <person name="Savka M.A."/>
        </authorList>
    </citation>
    <scope>NUCLEOTIDE SEQUENCE [LARGE SCALE GENOMIC DNA]</scope>
    <source>
        <strain evidence="1">T1/7</strain>
    </source>
</reference>
<proteinExistence type="predicted"/>
<dbReference type="RefSeq" id="WP_139192624.1">
    <property type="nucleotide sequence ID" value="NZ_MBFE02000009.1"/>
</dbReference>
<keyword evidence="2" id="KW-1185">Reference proteome</keyword>
<organism evidence="1 2">
    <name type="scientific">Agrobacterium vitis</name>
    <name type="common">Rhizobium vitis</name>
    <dbReference type="NCBI Taxonomy" id="373"/>
    <lineage>
        <taxon>Bacteria</taxon>
        <taxon>Pseudomonadati</taxon>
        <taxon>Pseudomonadota</taxon>
        <taxon>Alphaproteobacteria</taxon>
        <taxon>Hyphomicrobiales</taxon>
        <taxon>Rhizobiaceae</taxon>
        <taxon>Rhizobium/Agrobacterium group</taxon>
        <taxon>Agrobacterium</taxon>
    </lineage>
</organism>